<feature type="compositionally biased region" description="Polar residues" evidence="1">
    <location>
        <begin position="8"/>
        <end position="22"/>
    </location>
</feature>
<gene>
    <name evidence="2" type="ORF">KA717_21180</name>
</gene>
<dbReference type="KEGG" id="wna:KA717_21180"/>
<feature type="region of interest" description="Disordered" evidence="1">
    <location>
        <begin position="1"/>
        <end position="23"/>
    </location>
</feature>
<evidence type="ECO:0000256" key="1">
    <source>
        <dbReference type="SAM" id="MobiDB-lite"/>
    </source>
</evidence>
<organism evidence="2">
    <name type="scientific">Woronichinia naegeliana WA131</name>
    <dbReference type="NCBI Taxonomy" id="2824559"/>
    <lineage>
        <taxon>Bacteria</taxon>
        <taxon>Bacillati</taxon>
        <taxon>Cyanobacteriota</taxon>
        <taxon>Cyanophyceae</taxon>
        <taxon>Synechococcales</taxon>
        <taxon>Coelosphaeriaceae</taxon>
        <taxon>Woronichinia</taxon>
    </lineage>
</organism>
<evidence type="ECO:0000313" key="2">
    <source>
        <dbReference type="EMBL" id="UXE58561.1"/>
    </source>
</evidence>
<dbReference type="Pfam" id="PF16277">
    <property type="entry name" value="DUF4926"/>
    <property type="match status" value="1"/>
</dbReference>
<name>A0A977KS00_9CYAN</name>
<protein>
    <submittedName>
        <fullName evidence="2">DUF4926 domain-containing protein</fullName>
    </submittedName>
</protein>
<accession>A0A977KS00</accession>
<sequence>MTFAKAGSLQSALNGKSQNKGQAGTVVDISESGVFLVEFSNEKGEMISLESLKREQITLVTSYTQEKTKIMGYQLGCDL</sequence>
<proteinExistence type="predicted"/>
<dbReference type="Proteomes" id="UP001065613">
    <property type="component" value="Chromosome"/>
</dbReference>
<dbReference type="InterPro" id="IPR032568">
    <property type="entry name" value="DUF4926"/>
</dbReference>
<dbReference type="EMBL" id="CP073041">
    <property type="protein sequence ID" value="UXE58561.1"/>
    <property type="molecule type" value="Genomic_DNA"/>
</dbReference>
<reference evidence="2" key="1">
    <citation type="submission" date="2021-04" db="EMBL/GenBank/DDBJ databases">
        <title>Genome sequence of Woronichinia naegeliana from Washington state freshwater lake bloom.</title>
        <authorList>
            <person name="Dreher T.W."/>
        </authorList>
    </citation>
    <scope>NUCLEOTIDE SEQUENCE</scope>
    <source>
        <strain evidence="2">WA131</strain>
    </source>
</reference>
<dbReference type="AlphaFoldDB" id="A0A977KS00"/>